<organism evidence="1 2">
    <name type="scientific">Caballeronia terrestris</name>
    <dbReference type="NCBI Taxonomy" id="1226301"/>
    <lineage>
        <taxon>Bacteria</taxon>
        <taxon>Pseudomonadati</taxon>
        <taxon>Pseudomonadota</taxon>
        <taxon>Betaproteobacteria</taxon>
        <taxon>Burkholderiales</taxon>
        <taxon>Burkholderiaceae</taxon>
        <taxon>Caballeronia</taxon>
    </lineage>
</organism>
<proteinExistence type="predicted"/>
<dbReference type="Proteomes" id="UP000054925">
    <property type="component" value="Unassembled WGS sequence"/>
</dbReference>
<reference evidence="1" key="1">
    <citation type="submission" date="2016-01" db="EMBL/GenBank/DDBJ databases">
        <authorList>
            <person name="Peeters C."/>
        </authorList>
    </citation>
    <scope>NUCLEOTIDE SEQUENCE [LARGE SCALE GENOMIC DNA]</scope>
    <source>
        <strain evidence="1">LMG 22937</strain>
    </source>
</reference>
<dbReference type="EMBL" id="FCOL02000144">
    <property type="protein sequence ID" value="SAL84932.1"/>
    <property type="molecule type" value="Genomic_DNA"/>
</dbReference>
<dbReference type="AlphaFoldDB" id="A0A158KUU8"/>
<keyword evidence="2" id="KW-1185">Reference proteome</keyword>
<evidence type="ECO:0000313" key="1">
    <source>
        <dbReference type="EMBL" id="SAL84932.1"/>
    </source>
</evidence>
<dbReference type="SUPFAM" id="SSF69047">
    <property type="entry name" value="Hypothetical protein YjbJ"/>
    <property type="match status" value="1"/>
</dbReference>
<evidence type="ECO:0000313" key="2">
    <source>
        <dbReference type="Proteomes" id="UP000054925"/>
    </source>
</evidence>
<accession>A0A158KUU8</accession>
<gene>
    <name evidence="1" type="ORF">AWB67_06806</name>
</gene>
<name>A0A158KUU8_9BURK</name>
<comment type="caution">
    <text evidence="1">The sequence shown here is derived from an EMBL/GenBank/DDBJ whole genome shotgun (WGS) entry which is preliminary data.</text>
</comment>
<evidence type="ECO:0008006" key="3">
    <source>
        <dbReference type="Google" id="ProtNLM"/>
    </source>
</evidence>
<protein>
    <recommendedName>
        <fullName evidence="3">CsbD family protein</fullName>
    </recommendedName>
</protein>
<sequence length="52" mass="5667">MNEDQVKGVGEKVKGKINEGVGKVTNTTSPYLCRVYWRALQADGPQSEIQSG</sequence>
<dbReference type="InterPro" id="IPR036629">
    <property type="entry name" value="YjbJ_sf"/>
</dbReference>